<evidence type="ECO:0000256" key="9">
    <source>
        <dbReference type="PROSITE-ProRule" id="PRU01240"/>
    </source>
</evidence>
<feature type="active site" description="Charge relay system" evidence="9">
    <location>
        <position position="242"/>
    </location>
</feature>
<comment type="subcellular location">
    <subcellularLocation>
        <location evidence="1">Secreted</location>
    </subcellularLocation>
</comment>
<keyword evidence="6 9" id="KW-0378">Hydrolase</keyword>
<dbReference type="InterPro" id="IPR023828">
    <property type="entry name" value="Peptidase_S8_Ser-AS"/>
</dbReference>
<dbReference type="InterPro" id="IPR000209">
    <property type="entry name" value="Peptidase_S8/S53_dom"/>
</dbReference>
<keyword evidence="8" id="KW-0865">Zymogen</keyword>
<dbReference type="SUPFAM" id="SSF52743">
    <property type="entry name" value="Subtilisin-like"/>
    <property type="match status" value="1"/>
</dbReference>
<comment type="caution">
    <text evidence="11">The sequence shown here is derived from an EMBL/GenBank/DDBJ whole genome shotgun (WGS) entry which is preliminary data.</text>
</comment>
<feature type="active site" description="Charge relay system" evidence="9">
    <location>
        <position position="422"/>
    </location>
</feature>
<dbReference type="SMART" id="SM00089">
    <property type="entry name" value="PKD"/>
    <property type="match status" value="2"/>
</dbReference>
<dbReference type="Pfam" id="PF18911">
    <property type="entry name" value="PKD_4"/>
    <property type="match status" value="2"/>
</dbReference>
<dbReference type="InterPro" id="IPR000601">
    <property type="entry name" value="PKD_dom"/>
</dbReference>
<feature type="active site" description="Charge relay system" evidence="9">
    <location>
        <position position="181"/>
    </location>
</feature>
<comment type="similarity">
    <text evidence="2 9">Belongs to the peptidase S8 family.</text>
</comment>
<keyword evidence="4 9" id="KW-0645">Protease</keyword>
<dbReference type="Proteomes" id="UP000315439">
    <property type="component" value="Unassembled WGS sequence"/>
</dbReference>
<proteinExistence type="inferred from homology"/>
<dbReference type="InterPro" id="IPR050131">
    <property type="entry name" value="Peptidase_S8_subtilisin-like"/>
</dbReference>
<evidence type="ECO:0000256" key="8">
    <source>
        <dbReference type="ARBA" id="ARBA00023145"/>
    </source>
</evidence>
<protein>
    <submittedName>
        <fullName evidence="11">S8 family serine peptidase</fullName>
    </submittedName>
</protein>
<dbReference type="RefSeq" id="WP_142892531.1">
    <property type="nucleotide sequence ID" value="NZ_ML660161.1"/>
</dbReference>
<dbReference type="InterPro" id="IPR036852">
    <property type="entry name" value="Peptidase_S8/S53_dom_sf"/>
</dbReference>
<dbReference type="FunFam" id="3.40.50.200:FF:000022">
    <property type="entry name" value="Extracellular protease"/>
    <property type="match status" value="1"/>
</dbReference>
<evidence type="ECO:0000256" key="2">
    <source>
        <dbReference type="ARBA" id="ARBA00011073"/>
    </source>
</evidence>
<accession>A0A545UHU9</accession>
<gene>
    <name evidence="11" type="ORF">FLL46_05820</name>
</gene>
<dbReference type="PANTHER" id="PTHR43806">
    <property type="entry name" value="PEPTIDASE S8"/>
    <property type="match status" value="1"/>
</dbReference>
<dbReference type="PRINTS" id="PR00723">
    <property type="entry name" value="SUBTILISIN"/>
</dbReference>
<feature type="domain" description="PKD" evidence="10">
    <location>
        <begin position="497"/>
        <end position="562"/>
    </location>
</feature>
<dbReference type="GO" id="GO:0005576">
    <property type="term" value="C:extracellular region"/>
    <property type="evidence" value="ECO:0007669"/>
    <property type="project" value="UniProtKB-SubCell"/>
</dbReference>
<sequence length="727" mass="76059">MKTTARYSSRLYRQLSRWVSLAILLFAHVLTVSADVKETPINFQPAAFSQLSNANQLIVKFKNNANSGTFSQAQILNRVQAINQELSISLELKRTMGSGAQLFTLDTSSINNISMDNVITQLSKRSDIEYAVPNIRLYTMATPNDTRYNEQWHYYEATGGINMPPAWDINEGNGVIVAVIDTGYRPHVDLVANIVGGYDFISDSGTARDGDGRDSDASDEGDWFGLFECPGALFFQMDSSWHGTHVAGTISAVTNNSLGVAGIAPKAKVLPVRVLGKCGGTLDDIQDGMLWAAGLSVPGIPANPNPAQVINLSLGGQSACDASMQDVVNQVVAAGTTVVAAAGNSSADASGFTPASCNNVVTIAATNRSGGRASYSNFGSVVEVAAPGGETASGASNGVLSTLNTGTQTPENDNYEFYQGTSMASPHAAGVAALLYSHQSTITPAQVNQTLIDTARSFPASCSGCGAGIIDAAAALASLNGTNQPPNAAFSFAANLLSVSFTDGSSDSDGSIVSWSWDFGDTNSASTQNPVHSYASAGTYSVTLTVTDNEGAQDSTTQNVTVSDSSNQPPQAAFTYSANNLDISFTDQSSDADGNIVGWSWDFGDSNNASSQNPNHSYATAGTYTVTLTVTDDDGAQSSTSQQVTVTAPPANINLTVSTVSIWIFTQVSLNWNGATGTNIDIYENGSLYTTTANDGAWSEWRIGTVNSTFKVCEAGTSNCSDDVPSN</sequence>
<keyword evidence="7 9" id="KW-0720">Serine protease</keyword>
<organism evidence="11 12">
    <name type="scientific">Aliikangiella coralliicola</name>
    <dbReference type="NCBI Taxonomy" id="2592383"/>
    <lineage>
        <taxon>Bacteria</taxon>
        <taxon>Pseudomonadati</taxon>
        <taxon>Pseudomonadota</taxon>
        <taxon>Gammaproteobacteria</taxon>
        <taxon>Oceanospirillales</taxon>
        <taxon>Pleioneaceae</taxon>
        <taxon>Aliikangiella</taxon>
    </lineage>
</organism>
<dbReference type="PROSITE" id="PS00137">
    <property type="entry name" value="SUBTILASE_HIS"/>
    <property type="match status" value="1"/>
</dbReference>
<dbReference type="CDD" id="cd07496">
    <property type="entry name" value="Peptidases_S8_13"/>
    <property type="match status" value="1"/>
</dbReference>
<evidence type="ECO:0000256" key="5">
    <source>
        <dbReference type="ARBA" id="ARBA00022729"/>
    </source>
</evidence>
<dbReference type="GO" id="GO:0004252">
    <property type="term" value="F:serine-type endopeptidase activity"/>
    <property type="evidence" value="ECO:0007669"/>
    <property type="project" value="UniProtKB-UniRule"/>
</dbReference>
<name>A0A545UHU9_9GAMM</name>
<dbReference type="Gene3D" id="2.60.40.10">
    <property type="entry name" value="Immunoglobulins"/>
    <property type="match status" value="2"/>
</dbReference>
<evidence type="ECO:0000256" key="7">
    <source>
        <dbReference type="ARBA" id="ARBA00022825"/>
    </source>
</evidence>
<dbReference type="InterPro" id="IPR034176">
    <property type="entry name" value="Peptidases_S8_13"/>
</dbReference>
<feature type="domain" description="PKD" evidence="10">
    <location>
        <begin position="566"/>
        <end position="653"/>
    </location>
</feature>
<dbReference type="InterPro" id="IPR035986">
    <property type="entry name" value="PKD_dom_sf"/>
</dbReference>
<dbReference type="InterPro" id="IPR015500">
    <property type="entry name" value="Peptidase_S8_subtilisin-rel"/>
</dbReference>
<dbReference type="InterPro" id="IPR022398">
    <property type="entry name" value="Peptidase_S8_His-AS"/>
</dbReference>
<dbReference type="PROSITE" id="PS50093">
    <property type="entry name" value="PKD"/>
    <property type="match status" value="2"/>
</dbReference>
<dbReference type="OrthoDB" id="9790784at2"/>
<dbReference type="PROSITE" id="PS51892">
    <property type="entry name" value="SUBTILASE"/>
    <property type="match status" value="1"/>
</dbReference>
<keyword evidence="3" id="KW-0964">Secreted</keyword>
<evidence type="ECO:0000256" key="3">
    <source>
        <dbReference type="ARBA" id="ARBA00022525"/>
    </source>
</evidence>
<keyword evidence="12" id="KW-1185">Reference proteome</keyword>
<evidence type="ECO:0000259" key="10">
    <source>
        <dbReference type="PROSITE" id="PS50093"/>
    </source>
</evidence>
<dbReference type="CDD" id="cd00146">
    <property type="entry name" value="PKD"/>
    <property type="match status" value="2"/>
</dbReference>
<dbReference type="PANTHER" id="PTHR43806:SF11">
    <property type="entry name" value="CEREVISIN-RELATED"/>
    <property type="match status" value="1"/>
</dbReference>
<evidence type="ECO:0000256" key="1">
    <source>
        <dbReference type="ARBA" id="ARBA00004613"/>
    </source>
</evidence>
<evidence type="ECO:0000256" key="4">
    <source>
        <dbReference type="ARBA" id="ARBA00022670"/>
    </source>
</evidence>
<keyword evidence="5" id="KW-0732">Signal</keyword>
<dbReference type="AlphaFoldDB" id="A0A545UHU9"/>
<dbReference type="EMBL" id="VIKS01000003">
    <property type="protein sequence ID" value="TQV89046.1"/>
    <property type="molecule type" value="Genomic_DNA"/>
</dbReference>
<evidence type="ECO:0000256" key="6">
    <source>
        <dbReference type="ARBA" id="ARBA00022801"/>
    </source>
</evidence>
<dbReference type="SUPFAM" id="SSF49299">
    <property type="entry name" value="PKD domain"/>
    <property type="match status" value="2"/>
</dbReference>
<reference evidence="11 12" key="1">
    <citation type="submission" date="2019-07" db="EMBL/GenBank/DDBJ databases">
        <title>Draft genome for Aliikangiella sp. M105.</title>
        <authorList>
            <person name="Wang G."/>
        </authorList>
    </citation>
    <scope>NUCLEOTIDE SEQUENCE [LARGE SCALE GENOMIC DNA]</scope>
    <source>
        <strain evidence="11 12">M105</strain>
    </source>
</reference>
<evidence type="ECO:0000313" key="11">
    <source>
        <dbReference type="EMBL" id="TQV89046.1"/>
    </source>
</evidence>
<evidence type="ECO:0000313" key="12">
    <source>
        <dbReference type="Proteomes" id="UP000315439"/>
    </source>
</evidence>
<dbReference type="Gene3D" id="3.40.50.200">
    <property type="entry name" value="Peptidase S8/S53 domain"/>
    <property type="match status" value="1"/>
</dbReference>
<dbReference type="InterPro" id="IPR013783">
    <property type="entry name" value="Ig-like_fold"/>
</dbReference>
<dbReference type="GO" id="GO:0006508">
    <property type="term" value="P:proteolysis"/>
    <property type="evidence" value="ECO:0007669"/>
    <property type="project" value="UniProtKB-KW"/>
</dbReference>
<dbReference type="Pfam" id="PF00082">
    <property type="entry name" value="Peptidase_S8"/>
    <property type="match status" value="1"/>
</dbReference>
<dbReference type="InterPro" id="IPR022409">
    <property type="entry name" value="PKD/Chitinase_dom"/>
</dbReference>
<dbReference type="PROSITE" id="PS00138">
    <property type="entry name" value="SUBTILASE_SER"/>
    <property type="match status" value="1"/>
</dbReference>